<dbReference type="InterPro" id="IPR011250">
    <property type="entry name" value="OMP/PagP_B-barrel"/>
</dbReference>
<dbReference type="RefSeq" id="WP_081150172.1">
    <property type="nucleotide sequence ID" value="NZ_LVYD01000054.1"/>
</dbReference>
<dbReference type="OrthoDB" id="1118003at2"/>
<dbReference type="STRING" id="1703345.A3860_30445"/>
<accession>A0A1V9FUU7</accession>
<evidence type="ECO:0000313" key="3">
    <source>
        <dbReference type="Proteomes" id="UP000192796"/>
    </source>
</evidence>
<evidence type="ECO:0000313" key="2">
    <source>
        <dbReference type="EMBL" id="OQP62006.1"/>
    </source>
</evidence>
<dbReference type="AlphaFoldDB" id="A0A1V9FUU7"/>
<keyword evidence="3" id="KW-1185">Reference proteome</keyword>
<feature type="signal peptide" evidence="1">
    <location>
        <begin position="1"/>
        <end position="21"/>
    </location>
</feature>
<organism evidence="2 3">
    <name type="scientific">Niastella vici</name>
    <dbReference type="NCBI Taxonomy" id="1703345"/>
    <lineage>
        <taxon>Bacteria</taxon>
        <taxon>Pseudomonadati</taxon>
        <taxon>Bacteroidota</taxon>
        <taxon>Chitinophagia</taxon>
        <taxon>Chitinophagales</taxon>
        <taxon>Chitinophagaceae</taxon>
        <taxon>Niastella</taxon>
    </lineage>
</organism>
<comment type="caution">
    <text evidence="2">The sequence shown here is derived from an EMBL/GenBank/DDBJ whole genome shotgun (WGS) entry which is preliminary data.</text>
</comment>
<proteinExistence type="predicted"/>
<keyword evidence="1" id="KW-0732">Signal</keyword>
<evidence type="ECO:0000256" key="1">
    <source>
        <dbReference type="SAM" id="SignalP"/>
    </source>
</evidence>
<dbReference type="SUPFAM" id="SSF56925">
    <property type="entry name" value="OMPA-like"/>
    <property type="match status" value="1"/>
</dbReference>
<sequence>MKIWSLVIAFVFLFAQDNLMAQNADGFTNVKGVNFLNAGIGLGSYGLYGTGGLPLTASFEHGITENISAGISLGYVQRKYVNDWKYTYLIFGARGSYHFNELLNLQEPKLDVYGGAGLLYRHWKFKYTHSGGDAVDDYKSSGGSVTVDLHAGGRYLFNEHIGAYAEVGYGISPLQLGVTFIF</sequence>
<reference evidence="2 3" key="1">
    <citation type="submission" date="2016-03" db="EMBL/GenBank/DDBJ databases">
        <title>Niastella vici sp. nov., isolated from farmland soil.</title>
        <authorList>
            <person name="Chen L."/>
            <person name="Wang D."/>
            <person name="Yang S."/>
            <person name="Wang G."/>
        </authorList>
    </citation>
    <scope>NUCLEOTIDE SEQUENCE [LARGE SCALE GENOMIC DNA]</scope>
    <source>
        <strain evidence="2 3">DJ57</strain>
    </source>
</reference>
<name>A0A1V9FUU7_9BACT</name>
<gene>
    <name evidence="2" type="ORF">A3860_30445</name>
</gene>
<protein>
    <recommendedName>
        <fullName evidence="4">Outer membrane protein beta-barrel domain-containing protein</fullName>
    </recommendedName>
</protein>
<dbReference type="Gene3D" id="2.40.160.20">
    <property type="match status" value="1"/>
</dbReference>
<dbReference type="Proteomes" id="UP000192796">
    <property type="component" value="Unassembled WGS sequence"/>
</dbReference>
<evidence type="ECO:0008006" key="4">
    <source>
        <dbReference type="Google" id="ProtNLM"/>
    </source>
</evidence>
<dbReference type="EMBL" id="LVYD01000054">
    <property type="protein sequence ID" value="OQP62006.1"/>
    <property type="molecule type" value="Genomic_DNA"/>
</dbReference>
<feature type="chain" id="PRO_5012212770" description="Outer membrane protein beta-barrel domain-containing protein" evidence="1">
    <location>
        <begin position="22"/>
        <end position="182"/>
    </location>
</feature>